<feature type="compositionally biased region" description="Low complexity" evidence="1">
    <location>
        <begin position="725"/>
        <end position="740"/>
    </location>
</feature>
<feature type="region of interest" description="Disordered" evidence="1">
    <location>
        <begin position="543"/>
        <end position="562"/>
    </location>
</feature>
<feature type="compositionally biased region" description="Basic and acidic residues" evidence="1">
    <location>
        <begin position="236"/>
        <end position="282"/>
    </location>
</feature>
<feature type="compositionally biased region" description="Basic and acidic residues" evidence="1">
    <location>
        <begin position="741"/>
        <end position="750"/>
    </location>
</feature>
<organism evidence="2 3">
    <name type="scientific">Agrocybe pediades</name>
    <dbReference type="NCBI Taxonomy" id="84607"/>
    <lineage>
        <taxon>Eukaryota</taxon>
        <taxon>Fungi</taxon>
        <taxon>Dikarya</taxon>
        <taxon>Basidiomycota</taxon>
        <taxon>Agaricomycotina</taxon>
        <taxon>Agaricomycetes</taxon>
        <taxon>Agaricomycetidae</taxon>
        <taxon>Agaricales</taxon>
        <taxon>Agaricineae</taxon>
        <taxon>Strophariaceae</taxon>
        <taxon>Agrocybe</taxon>
    </lineage>
</organism>
<evidence type="ECO:0000313" key="2">
    <source>
        <dbReference type="EMBL" id="KAF4614959.1"/>
    </source>
</evidence>
<feature type="region of interest" description="Disordered" evidence="1">
    <location>
        <begin position="137"/>
        <end position="157"/>
    </location>
</feature>
<keyword evidence="3" id="KW-1185">Reference proteome</keyword>
<sequence>MKVYFSFEEKPRPRLLSNGRKKEKLGPGAEYLSALKKRHGDLATIVGELDSPAAYWNKQSHSVSCERVTTLRAHVADLLKSAQYNPADGRWLFLSHVLNLVCTASGGGGASSGYGYRWAGARPDLAPAMDLFDWKSESEHGEHGQVKPRKRGKGQDKAPFFNARTEEEWKEYEREWFEDRRLKLKVEEWKRGLVLPDTQGLLEEDSRGLITTADESVPIKVEEILERVEQMTAAEMEKQNRKRAKEMEDGEERRLRNRKEKRELTELDETRRKRLEEEKNKETASPVAQSQSQPPPTATPVPAPAAVRLSMSSQDVLKDPNPLGFKVVQKRKVQIAKMTTGPPPKKRKLPVPEPEVSAATPGQVPASTRDINVDLDLDGSIHFRSSQLVTSTPNPKAKAPLDTSASLPAIGTEAPTTAHKKRTAPHEDAVDEPEQSGRALKKSRTMPPTSSQPRESPPAATSSSSPLIAAPPTSTTLPPKPIFSSPAKPPLAKPPPQTAQMDAKQPLADNIPKLTDLLASAKKGKGRPKGVWNAVTPKKVFQVTGKGKEKAKTPADEDPIEDIEDFEADDAGRVKSNPELVGANSSAEPSRIDLGLIDIEPIKEFNPLATSTQNGPLGARPSNLSHSDSVPDLLAGTSNMGPPLAVPPPHSQPSQAESVKTTMSKDSWASVYASGPLHLLEPVPEPAPVHIVAEPAPPAPVSSLPSQVASSTGLTPTPPDPIPDSSPHGYPYSPAYAPYDSQREKRVEGDVDSVRRMLDADLDSMGLQIGTGVDMRAFESVDGWLRDPYVDSSGARSKGEEGGEKSSQ</sequence>
<evidence type="ECO:0000313" key="3">
    <source>
        <dbReference type="Proteomes" id="UP000521872"/>
    </source>
</evidence>
<feature type="region of interest" description="Disordered" evidence="1">
    <location>
        <begin position="689"/>
        <end position="750"/>
    </location>
</feature>
<dbReference type="AlphaFoldDB" id="A0A8H4QPQ6"/>
<feature type="region of interest" description="Disordered" evidence="1">
    <location>
        <begin position="335"/>
        <end position="369"/>
    </location>
</feature>
<name>A0A8H4QPQ6_9AGAR</name>
<protein>
    <submittedName>
        <fullName evidence="2">Uncharacterized protein</fullName>
    </submittedName>
</protein>
<proteinExistence type="predicted"/>
<feature type="region of interest" description="Disordered" evidence="1">
    <location>
        <begin position="567"/>
        <end position="589"/>
    </location>
</feature>
<feature type="compositionally biased region" description="Basic and acidic residues" evidence="1">
    <location>
        <begin position="546"/>
        <end position="555"/>
    </location>
</feature>
<feature type="compositionally biased region" description="Low complexity" evidence="1">
    <location>
        <begin position="457"/>
        <end position="477"/>
    </location>
</feature>
<dbReference type="Proteomes" id="UP000521872">
    <property type="component" value="Unassembled WGS sequence"/>
</dbReference>
<feature type="compositionally biased region" description="Polar residues" evidence="1">
    <location>
        <begin position="385"/>
        <end position="394"/>
    </location>
</feature>
<feature type="compositionally biased region" description="Low complexity" evidence="1">
    <location>
        <begin position="701"/>
        <end position="711"/>
    </location>
</feature>
<gene>
    <name evidence="2" type="ORF">D9613_003512</name>
</gene>
<feature type="compositionally biased region" description="Basic and acidic residues" evidence="1">
    <location>
        <begin position="797"/>
        <end position="808"/>
    </location>
</feature>
<evidence type="ECO:0000256" key="1">
    <source>
        <dbReference type="SAM" id="MobiDB-lite"/>
    </source>
</evidence>
<feature type="region of interest" description="Disordered" evidence="1">
    <location>
        <begin position="236"/>
        <end position="323"/>
    </location>
</feature>
<feature type="region of interest" description="Disordered" evidence="1">
    <location>
        <begin position="385"/>
        <end position="511"/>
    </location>
</feature>
<feature type="region of interest" description="Disordered" evidence="1">
    <location>
        <begin position="607"/>
        <end position="665"/>
    </location>
</feature>
<reference evidence="2 3" key="1">
    <citation type="submission" date="2019-12" db="EMBL/GenBank/DDBJ databases">
        <authorList>
            <person name="Floudas D."/>
            <person name="Bentzer J."/>
            <person name="Ahren D."/>
            <person name="Johansson T."/>
            <person name="Persson P."/>
            <person name="Tunlid A."/>
        </authorList>
    </citation>
    <scope>NUCLEOTIDE SEQUENCE [LARGE SCALE GENOMIC DNA]</scope>
    <source>
        <strain evidence="2 3">CBS 102.39</strain>
    </source>
</reference>
<accession>A0A8H4QPQ6</accession>
<feature type="compositionally biased region" description="Pro residues" evidence="1">
    <location>
        <begin position="487"/>
        <end position="497"/>
    </location>
</feature>
<feature type="compositionally biased region" description="Low complexity" evidence="1">
    <location>
        <begin position="283"/>
        <end position="292"/>
    </location>
</feature>
<feature type="compositionally biased region" description="Pro residues" evidence="1">
    <location>
        <begin position="293"/>
        <end position="303"/>
    </location>
</feature>
<comment type="caution">
    <text evidence="2">The sequence shown here is derived from an EMBL/GenBank/DDBJ whole genome shotgun (WGS) entry which is preliminary data.</text>
</comment>
<dbReference type="EMBL" id="JAACJL010000044">
    <property type="protein sequence ID" value="KAF4614959.1"/>
    <property type="molecule type" value="Genomic_DNA"/>
</dbReference>
<feature type="compositionally biased region" description="Polar residues" evidence="1">
    <location>
        <begin position="652"/>
        <end position="665"/>
    </location>
</feature>
<feature type="region of interest" description="Disordered" evidence="1">
    <location>
        <begin position="784"/>
        <end position="808"/>
    </location>
</feature>